<evidence type="ECO:0000259" key="1">
    <source>
        <dbReference type="Pfam" id="PF12697"/>
    </source>
</evidence>
<dbReference type="PANTHER" id="PTHR37017">
    <property type="entry name" value="AB HYDROLASE-1 DOMAIN-CONTAINING PROTEIN-RELATED"/>
    <property type="match status" value="1"/>
</dbReference>
<evidence type="ECO:0000313" key="3">
    <source>
        <dbReference type="Proteomes" id="UP000215199"/>
    </source>
</evidence>
<keyword evidence="2" id="KW-0378">Hydrolase</keyword>
<sequence>MTTFALIHGGGGSGWDFHRLVPELAARGHDAVAPDLPITDPAAGLAEFTETVLAALGDRTDVAVVGHSYGGFTAPLVAAKVRARLLVYLAGMIPAPGEPPGQWWGNTGFRAPTGLSETEQFFNGVPAGLAEECQARGRDQVSKEWDEPWPLPAHPDVPTRVLLCRDDRFFVPDFQRRVARDRLGIEPDEIDGPHCAPLSHPAQVADRLAGYLAEVTSGRGAALPPGAGAPPA</sequence>
<evidence type="ECO:0000313" key="2">
    <source>
        <dbReference type="EMBL" id="OXM71687.1"/>
    </source>
</evidence>
<accession>A0A229TKB2</accession>
<dbReference type="AlphaFoldDB" id="A0A229TKB2"/>
<dbReference type="OrthoDB" id="9773549at2"/>
<gene>
    <name evidence="2" type="ORF">CF165_01120</name>
</gene>
<dbReference type="GO" id="GO:0016787">
    <property type="term" value="F:hydrolase activity"/>
    <property type="evidence" value="ECO:0007669"/>
    <property type="project" value="UniProtKB-KW"/>
</dbReference>
<dbReference type="EMBL" id="NMUL01000001">
    <property type="protein sequence ID" value="OXM71687.1"/>
    <property type="molecule type" value="Genomic_DNA"/>
</dbReference>
<reference evidence="3" key="1">
    <citation type="submission" date="2017-07" db="EMBL/GenBank/DDBJ databases">
        <title>Comparative genome mining reveals phylogenetic distribution patterns of secondary metabolites in Amycolatopsis.</title>
        <authorList>
            <person name="Adamek M."/>
            <person name="Alanjary M."/>
            <person name="Sales-Ortells H."/>
            <person name="Goodfellow M."/>
            <person name="Bull A.T."/>
            <person name="Kalinowski J."/>
            <person name="Ziemert N."/>
        </authorList>
    </citation>
    <scope>NUCLEOTIDE SEQUENCE [LARGE SCALE GENOMIC DNA]</scope>
    <source>
        <strain evidence="3">H5</strain>
    </source>
</reference>
<name>A0A229TKB2_9PSEU</name>
<dbReference type="InterPro" id="IPR052897">
    <property type="entry name" value="Sec-Metab_Biosynth_Hydrolase"/>
</dbReference>
<comment type="caution">
    <text evidence="2">The sequence shown here is derived from an EMBL/GenBank/DDBJ whole genome shotgun (WGS) entry which is preliminary data.</text>
</comment>
<dbReference type="Gene3D" id="3.40.50.1820">
    <property type="entry name" value="alpha/beta hydrolase"/>
    <property type="match status" value="1"/>
</dbReference>
<dbReference type="InterPro" id="IPR000073">
    <property type="entry name" value="AB_hydrolase_1"/>
</dbReference>
<proteinExistence type="predicted"/>
<keyword evidence="3" id="KW-1185">Reference proteome</keyword>
<feature type="domain" description="AB hydrolase-1" evidence="1">
    <location>
        <begin position="6"/>
        <end position="206"/>
    </location>
</feature>
<dbReference type="SUPFAM" id="SSF53474">
    <property type="entry name" value="alpha/beta-Hydrolases"/>
    <property type="match status" value="1"/>
</dbReference>
<protein>
    <submittedName>
        <fullName evidence="2">Alpha/beta hydrolase</fullName>
    </submittedName>
</protein>
<dbReference type="InterPro" id="IPR029058">
    <property type="entry name" value="AB_hydrolase_fold"/>
</dbReference>
<organism evidence="2 3">
    <name type="scientific">Amycolatopsis vastitatis</name>
    <dbReference type="NCBI Taxonomy" id="1905142"/>
    <lineage>
        <taxon>Bacteria</taxon>
        <taxon>Bacillati</taxon>
        <taxon>Actinomycetota</taxon>
        <taxon>Actinomycetes</taxon>
        <taxon>Pseudonocardiales</taxon>
        <taxon>Pseudonocardiaceae</taxon>
        <taxon>Amycolatopsis</taxon>
    </lineage>
</organism>
<dbReference type="RefSeq" id="WP_093945497.1">
    <property type="nucleotide sequence ID" value="NZ_NMUL01000001.1"/>
</dbReference>
<dbReference type="Pfam" id="PF12697">
    <property type="entry name" value="Abhydrolase_6"/>
    <property type="match status" value="1"/>
</dbReference>
<dbReference type="PANTHER" id="PTHR37017:SF11">
    <property type="entry name" value="ESTERASE_LIPASE_THIOESTERASE DOMAIN-CONTAINING PROTEIN"/>
    <property type="match status" value="1"/>
</dbReference>
<dbReference type="Proteomes" id="UP000215199">
    <property type="component" value="Unassembled WGS sequence"/>
</dbReference>